<dbReference type="STRING" id="523844.MSTHT_1322"/>
<dbReference type="HOGENOM" id="CLU_2730481_0_0_2"/>
<evidence type="ECO:0000313" key="1">
    <source>
        <dbReference type="EMBL" id="AKB13080.1"/>
    </source>
</evidence>
<proteinExistence type="predicted"/>
<dbReference type="KEGG" id="mthr:MSTHT_1322"/>
<dbReference type="GeneID" id="24848263"/>
<accession>A0A0E3NC57</accession>
<reference evidence="1 2" key="1">
    <citation type="submission" date="2014-07" db="EMBL/GenBank/DDBJ databases">
        <title>Methanogenic archaea and the global carbon cycle.</title>
        <authorList>
            <person name="Henriksen J.R."/>
            <person name="Luke J."/>
            <person name="Reinhart S."/>
            <person name="Benedict M.N."/>
            <person name="Youngblut N.D."/>
            <person name="Metcalf M.E."/>
            <person name="Whitaker R.J."/>
            <person name="Metcalf W.W."/>
        </authorList>
    </citation>
    <scope>NUCLEOTIDE SEQUENCE [LARGE SCALE GENOMIC DNA]</scope>
    <source>
        <strain evidence="2">ATCC 43570 / DSM 1825 / OCM 12 / VKM B-1830 / TM-1</strain>
    </source>
</reference>
<dbReference type="AlphaFoldDB" id="A0A0E3NC57"/>
<dbReference type="EMBL" id="CP009501">
    <property type="protein sequence ID" value="AKB13080.1"/>
    <property type="molecule type" value="Genomic_DNA"/>
</dbReference>
<gene>
    <name evidence="1" type="ORF">MSTHT_1322</name>
</gene>
<dbReference type="PATRIC" id="fig|523844.20.peg.1670"/>
<evidence type="ECO:0000313" key="2">
    <source>
        <dbReference type="Proteomes" id="UP000066529"/>
    </source>
</evidence>
<dbReference type="Proteomes" id="UP000066529">
    <property type="component" value="Chromosome"/>
</dbReference>
<protein>
    <submittedName>
        <fullName evidence="1">Uncharacterized protein</fullName>
    </submittedName>
</protein>
<dbReference type="RefSeq" id="WP_048167157.1">
    <property type="nucleotide sequence ID" value="NZ_CP009501.1"/>
</dbReference>
<sequence length="71" mass="8160">MIKNDSPEGSRLPEQANVLTSKYKLTSEFINPSAYINISGNVFQSLPVTNFDLELEEPEVSWEEWKQTRRG</sequence>
<organism evidence="1 2">
    <name type="scientific">Methanosarcina thermophila (strain ATCC 43570 / DSM 1825 / OCM 12 / VKM B-1830 / TM-1)</name>
    <dbReference type="NCBI Taxonomy" id="523844"/>
    <lineage>
        <taxon>Archaea</taxon>
        <taxon>Methanobacteriati</taxon>
        <taxon>Methanobacteriota</taxon>
        <taxon>Stenosarchaea group</taxon>
        <taxon>Methanomicrobia</taxon>
        <taxon>Methanosarcinales</taxon>
        <taxon>Methanosarcinaceae</taxon>
        <taxon>Methanosarcina</taxon>
    </lineage>
</organism>
<name>A0A0E3NC57_METTT</name>